<dbReference type="EMBL" id="CM042028">
    <property type="protein sequence ID" value="KAI3799899.1"/>
    <property type="molecule type" value="Genomic_DNA"/>
</dbReference>
<evidence type="ECO:0000313" key="1">
    <source>
        <dbReference type="EMBL" id="KAI3799899.1"/>
    </source>
</evidence>
<comment type="caution">
    <text evidence="1">The sequence shown here is derived from an EMBL/GenBank/DDBJ whole genome shotgun (WGS) entry which is preliminary data.</text>
</comment>
<dbReference type="Proteomes" id="UP001056120">
    <property type="component" value="Linkage Group LG11"/>
</dbReference>
<organism evidence="1 2">
    <name type="scientific">Smallanthus sonchifolius</name>
    <dbReference type="NCBI Taxonomy" id="185202"/>
    <lineage>
        <taxon>Eukaryota</taxon>
        <taxon>Viridiplantae</taxon>
        <taxon>Streptophyta</taxon>
        <taxon>Embryophyta</taxon>
        <taxon>Tracheophyta</taxon>
        <taxon>Spermatophyta</taxon>
        <taxon>Magnoliopsida</taxon>
        <taxon>eudicotyledons</taxon>
        <taxon>Gunneridae</taxon>
        <taxon>Pentapetalae</taxon>
        <taxon>asterids</taxon>
        <taxon>campanulids</taxon>
        <taxon>Asterales</taxon>
        <taxon>Asteraceae</taxon>
        <taxon>Asteroideae</taxon>
        <taxon>Heliantheae alliance</taxon>
        <taxon>Millerieae</taxon>
        <taxon>Smallanthus</taxon>
    </lineage>
</organism>
<reference evidence="1 2" key="2">
    <citation type="journal article" date="2022" name="Mol. Ecol. Resour.">
        <title>The genomes of chicory, endive, great burdock and yacon provide insights into Asteraceae paleo-polyploidization history and plant inulin production.</title>
        <authorList>
            <person name="Fan W."/>
            <person name="Wang S."/>
            <person name="Wang H."/>
            <person name="Wang A."/>
            <person name="Jiang F."/>
            <person name="Liu H."/>
            <person name="Zhao H."/>
            <person name="Xu D."/>
            <person name="Zhang Y."/>
        </authorList>
    </citation>
    <scope>NUCLEOTIDE SEQUENCE [LARGE SCALE GENOMIC DNA]</scope>
    <source>
        <strain evidence="2">cv. Yunnan</strain>
        <tissue evidence="1">Leaves</tissue>
    </source>
</reference>
<proteinExistence type="predicted"/>
<accession>A0ACB9HVD5</accession>
<keyword evidence="2" id="KW-1185">Reference proteome</keyword>
<reference evidence="2" key="1">
    <citation type="journal article" date="2022" name="Mol. Ecol. Resour.">
        <title>The genomes of chicory, endive, great burdock and yacon provide insights into Asteraceae palaeo-polyploidization history and plant inulin production.</title>
        <authorList>
            <person name="Fan W."/>
            <person name="Wang S."/>
            <person name="Wang H."/>
            <person name="Wang A."/>
            <person name="Jiang F."/>
            <person name="Liu H."/>
            <person name="Zhao H."/>
            <person name="Xu D."/>
            <person name="Zhang Y."/>
        </authorList>
    </citation>
    <scope>NUCLEOTIDE SEQUENCE [LARGE SCALE GENOMIC DNA]</scope>
    <source>
        <strain evidence="2">cv. Yunnan</strain>
    </source>
</reference>
<sequence length="589" mass="66858">MTWLDEQAQKSVIYVSFGSMTMLSREELIELWYGLVNSKKNFLWVVRPNSVAGDGQNIPAELLDESIVAAVPMICWPYYANQQVNSRLVGEVWKLGFDMKDICDRVVVETIIKDLMDVKRAELKRPVDRMMKLARRSVAKDGSSYSSLNRLIEFFHLKKKSQMDDVTISLPSHIVVFPSPIQWPVNTMFDLAEFLCLSGLHVTFLLTPYTNTLLIRHFNVESRLNPYPIIRHLERPLNPLQSIHLHTISDGLSPDHPRSDATELLDSMETLTEPIFKDLLTSGRLISDECGPVSCIISDGFMTFVYDVAKEIQVPVISALSLSPCSLWLLSNLPNPTSAGEVSDPMRGSNDDLLIRRVPGMDGILTGGDLASMQEVERMIPLLNYTVEENNNCIMWLDPQQPKSILYVSIENQAQLKWAQTLELWHGLVNSETRFLWVRRPESILGECRVSPKILKGMKERGCIVDSASNLQVLAHKAIGWFLTFGQWDSVIQGIVEGVPTICCPSSLDQQVNSKFVSKAWKIGLDVEWRWERNIIEKMIRDVMELKGELIDNANKMKYLSRKSVRKGGSSYAMLDRLANDIRFMHNGL</sequence>
<evidence type="ECO:0000313" key="2">
    <source>
        <dbReference type="Proteomes" id="UP001056120"/>
    </source>
</evidence>
<gene>
    <name evidence="1" type="ORF">L1987_35204</name>
</gene>
<name>A0ACB9HVD5_9ASTR</name>
<protein>
    <submittedName>
        <fullName evidence="1">Uncharacterized protein</fullName>
    </submittedName>
</protein>